<dbReference type="RefSeq" id="WP_136532899.1">
    <property type="nucleotide sequence ID" value="NZ_STGY01000005.1"/>
</dbReference>
<protein>
    <submittedName>
        <fullName evidence="5">DUF222 domain-containing protein</fullName>
    </submittedName>
</protein>
<dbReference type="SMART" id="SM00507">
    <property type="entry name" value="HNHc"/>
    <property type="match status" value="1"/>
</dbReference>
<dbReference type="Pfam" id="PF01844">
    <property type="entry name" value="HNH"/>
    <property type="match status" value="1"/>
</dbReference>
<evidence type="ECO:0000256" key="2">
    <source>
        <dbReference type="SAM" id="Coils"/>
    </source>
</evidence>
<dbReference type="InterPro" id="IPR003615">
    <property type="entry name" value="HNH_nuc"/>
</dbReference>
<dbReference type="InterPro" id="IPR003870">
    <property type="entry name" value="DUF222"/>
</dbReference>
<comment type="caution">
    <text evidence="5">The sequence shown here is derived from an EMBL/GenBank/DDBJ whole genome shotgun (WGS) entry which is preliminary data.</text>
</comment>
<feature type="coiled-coil region" evidence="2">
    <location>
        <begin position="151"/>
        <end position="183"/>
    </location>
</feature>
<reference evidence="6" key="1">
    <citation type="submission" date="2019-04" db="EMBL/GenBank/DDBJ databases">
        <title>Nocardioides xinjiangensis sp. nov.</title>
        <authorList>
            <person name="Liu S."/>
        </authorList>
    </citation>
    <scope>NUCLEOTIDE SEQUENCE [LARGE SCALE GENOMIC DNA]</scope>
    <source>
        <strain evidence="6">18</strain>
    </source>
</reference>
<feature type="region of interest" description="Disordered" evidence="3">
    <location>
        <begin position="488"/>
        <end position="591"/>
    </location>
</feature>
<feature type="compositionally biased region" description="Polar residues" evidence="3">
    <location>
        <begin position="581"/>
        <end position="591"/>
    </location>
</feature>
<dbReference type="GO" id="GO:0008270">
    <property type="term" value="F:zinc ion binding"/>
    <property type="evidence" value="ECO:0007669"/>
    <property type="project" value="InterPro"/>
</dbReference>
<reference evidence="5 6" key="2">
    <citation type="submission" date="2019-05" db="EMBL/GenBank/DDBJ databases">
        <title>Glycomyces buryatensis sp. nov.</title>
        <authorList>
            <person name="Nikitina E."/>
        </authorList>
    </citation>
    <scope>NUCLEOTIDE SEQUENCE [LARGE SCALE GENOMIC DNA]</scope>
    <source>
        <strain evidence="5 6">18</strain>
    </source>
</reference>
<comment type="similarity">
    <text evidence="1">Belongs to the Rv1128c/1148c/1588c/1702c/1945/3466 family.</text>
</comment>
<keyword evidence="6" id="KW-1185">Reference proteome</keyword>
<gene>
    <name evidence="5" type="ORF">FAB82_02170</name>
</gene>
<dbReference type="EMBL" id="STGY01000005">
    <property type="protein sequence ID" value="THV43294.1"/>
    <property type="molecule type" value="Genomic_DNA"/>
</dbReference>
<accession>A0A4S8QRL4</accession>
<proteinExistence type="inferred from homology"/>
<sequence length="591" mass="63687">MAPTSTGSDRRSKSEAIHTELDAFATTMNAVHAAALAQVITAKDWNIHRDVDGYSSLGDWLVTVFGFGRASAYEIAAIARLSRKFTVLAEAATTGSARVDQVACAVRFLDRTPVLRQVVRLPYREPLASPFDPEVSCPTPEHLITQYCRHASRAELEAHLAQVEAASAENAELFEDLTEASLQRLEITRLGTGMWALDGLLSADTGAMFDKLLKTAVPPPRQGDKDTDEVLPAQANRDAEALHQLLARDAASGNAPTRHGHTATLNLTVDIETLQGKDTGRLPLLEGRPISLARARLLACEGLVIPSVFDYSAGEAVELGRAARLPNTALRRKLELEQQGGCAWSGCSRPVAWTEAHHIVHWADGGKSNADNLILLCRFHHGRIHTPGWEVTKTGPGQALIVHHDGHQAAPADLGEYADGNGCGCADYRTDADLDAEFESDIANIFPTGLYPEEQAPKLRDELRGIALEAERREDEAAIRAARAKARERFTNPAKANDLQPPAVAPASPAATMPMSREAMKEIDHDPPPFLGRPARQRAGERTSHSAQARPPKRGSGPSACLGFVSPDPGLDPGNPAAHQPASQPPKSLHR</sequence>
<feature type="domain" description="HNH nuclease" evidence="4">
    <location>
        <begin position="331"/>
        <end position="382"/>
    </location>
</feature>
<dbReference type="Pfam" id="PF02720">
    <property type="entry name" value="DUF222"/>
    <property type="match status" value="1"/>
</dbReference>
<evidence type="ECO:0000259" key="4">
    <source>
        <dbReference type="SMART" id="SM00507"/>
    </source>
</evidence>
<dbReference type="CDD" id="cd00085">
    <property type="entry name" value="HNHc"/>
    <property type="match status" value="1"/>
</dbReference>
<feature type="compositionally biased region" description="Low complexity" evidence="3">
    <location>
        <begin position="501"/>
        <end position="516"/>
    </location>
</feature>
<organism evidence="5 6">
    <name type="scientific">Glycomyces buryatensis</name>
    <dbReference type="NCBI Taxonomy" id="2570927"/>
    <lineage>
        <taxon>Bacteria</taxon>
        <taxon>Bacillati</taxon>
        <taxon>Actinomycetota</taxon>
        <taxon>Actinomycetes</taxon>
        <taxon>Glycomycetales</taxon>
        <taxon>Glycomycetaceae</taxon>
        <taxon>Glycomyces</taxon>
    </lineage>
</organism>
<dbReference type="GO" id="GO:0003676">
    <property type="term" value="F:nucleic acid binding"/>
    <property type="evidence" value="ECO:0007669"/>
    <property type="project" value="InterPro"/>
</dbReference>
<evidence type="ECO:0000313" key="6">
    <source>
        <dbReference type="Proteomes" id="UP000308760"/>
    </source>
</evidence>
<feature type="compositionally biased region" description="Basic and acidic residues" evidence="3">
    <location>
        <begin position="518"/>
        <end position="527"/>
    </location>
</feature>
<dbReference type="Gene3D" id="1.10.30.50">
    <property type="match status" value="1"/>
</dbReference>
<keyword evidence="2" id="KW-0175">Coiled coil</keyword>
<dbReference type="Proteomes" id="UP000308760">
    <property type="component" value="Unassembled WGS sequence"/>
</dbReference>
<name>A0A4S8QRL4_9ACTN</name>
<evidence type="ECO:0000256" key="1">
    <source>
        <dbReference type="ARBA" id="ARBA00023450"/>
    </source>
</evidence>
<dbReference type="AlphaFoldDB" id="A0A4S8QRL4"/>
<dbReference type="InterPro" id="IPR002711">
    <property type="entry name" value="HNH"/>
</dbReference>
<dbReference type="OrthoDB" id="5177627at2"/>
<evidence type="ECO:0000313" key="5">
    <source>
        <dbReference type="EMBL" id="THV43294.1"/>
    </source>
</evidence>
<dbReference type="GO" id="GO:0004519">
    <property type="term" value="F:endonuclease activity"/>
    <property type="evidence" value="ECO:0007669"/>
    <property type="project" value="InterPro"/>
</dbReference>
<evidence type="ECO:0000256" key="3">
    <source>
        <dbReference type="SAM" id="MobiDB-lite"/>
    </source>
</evidence>